<evidence type="ECO:0000256" key="1">
    <source>
        <dbReference type="SAM" id="Phobius"/>
    </source>
</evidence>
<dbReference type="EMBL" id="LCAW01000004">
    <property type="protein sequence ID" value="KKR99649.1"/>
    <property type="molecule type" value="Genomic_DNA"/>
</dbReference>
<feature type="transmembrane region" description="Helical" evidence="1">
    <location>
        <begin position="102"/>
        <end position="126"/>
    </location>
</feature>
<feature type="transmembrane region" description="Helical" evidence="1">
    <location>
        <begin position="60"/>
        <end position="81"/>
    </location>
</feature>
<comment type="caution">
    <text evidence="2">The sequence shown here is derived from an EMBL/GenBank/DDBJ whole genome shotgun (WGS) entry which is preliminary data.</text>
</comment>
<keyword evidence="1" id="KW-0812">Transmembrane</keyword>
<evidence type="ECO:0008006" key="4">
    <source>
        <dbReference type="Google" id="ProtNLM"/>
    </source>
</evidence>
<protein>
    <recommendedName>
        <fullName evidence="4">Glycerophosphoryl diester phosphodiesterase membrane domain-containing protein</fullName>
    </recommendedName>
</protein>
<reference evidence="2 3" key="1">
    <citation type="journal article" date="2015" name="Nature">
        <title>rRNA introns, odd ribosomes, and small enigmatic genomes across a large radiation of phyla.</title>
        <authorList>
            <person name="Brown C.T."/>
            <person name="Hug L.A."/>
            <person name="Thomas B.C."/>
            <person name="Sharon I."/>
            <person name="Castelle C.J."/>
            <person name="Singh A."/>
            <person name="Wilkins M.J."/>
            <person name="Williams K.H."/>
            <person name="Banfield J.F."/>
        </authorList>
    </citation>
    <scope>NUCLEOTIDE SEQUENCE [LARGE SCALE GENOMIC DNA]</scope>
</reference>
<dbReference type="AlphaFoldDB" id="A0A0G0VFE0"/>
<dbReference type="Proteomes" id="UP000033930">
    <property type="component" value="Unassembled WGS sequence"/>
</dbReference>
<sequence length="246" mass="27369">MTVSSKPAKEMQNILTLVQQTWNTYKAHISTFVGYSAWMLVPMIVKMLCVLTFGPINSSIFNIALVILELIVTGWVMISLIQSSAFVIENKKVDTRIISAKSWSCIAPLLLLLLLSLIMTSVGFVLLVIPGIVISVYLTFSTVILVLENASVVESIKKSFALITGRFWQIFVRLYISTIILLVPYMAAYIIIVLLLALLGGFDITALFLSPSTLMEQILLAVIDVIFLPLFPLFSVILYKTAKETR</sequence>
<evidence type="ECO:0000313" key="2">
    <source>
        <dbReference type="EMBL" id="KKR99649.1"/>
    </source>
</evidence>
<feature type="transmembrane region" description="Helical" evidence="1">
    <location>
        <begin position="132"/>
        <end position="153"/>
    </location>
</feature>
<feature type="transmembrane region" description="Helical" evidence="1">
    <location>
        <begin position="32"/>
        <end position="54"/>
    </location>
</feature>
<organism evidence="2 3">
    <name type="scientific">Candidatus Uhrbacteria bacterium GW2011_GWC1_41_20</name>
    <dbReference type="NCBI Taxonomy" id="1618983"/>
    <lineage>
        <taxon>Bacteria</taxon>
        <taxon>Candidatus Uhriibacteriota</taxon>
    </lineage>
</organism>
<feature type="transmembrane region" description="Helical" evidence="1">
    <location>
        <begin position="174"/>
        <end position="198"/>
    </location>
</feature>
<keyword evidence="1" id="KW-1133">Transmembrane helix</keyword>
<dbReference type="PATRIC" id="fig|1618983.3.peg.244"/>
<proteinExistence type="predicted"/>
<name>A0A0G0VFE0_9BACT</name>
<gene>
    <name evidence="2" type="ORF">UU50_C0004G0030</name>
</gene>
<feature type="transmembrane region" description="Helical" evidence="1">
    <location>
        <begin position="218"/>
        <end position="239"/>
    </location>
</feature>
<evidence type="ECO:0000313" key="3">
    <source>
        <dbReference type="Proteomes" id="UP000033930"/>
    </source>
</evidence>
<accession>A0A0G0VFE0</accession>
<keyword evidence="1" id="KW-0472">Membrane</keyword>